<name>A0ABD1UNG4_9LAMI</name>
<reference evidence="2" key="1">
    <citation type="submission" date="2024-07" db="EMBL/GenBank/DDBJ databases">
        <title>Two chromosome-level genome assemblies of Korean endemic species Abeliophyllum distichum and Forsythia ovata (Oleaceae).</title>
        <authorList>
            <person name="Jang H."/>
        </authorList>
    </citation>
    <scope>NUCLEOTIDE SEQUENCE [LARGE SCALE GENOMIC DNA]</scope>
</reference>
<dbReference type="AlphaFoldDB" id="A0ABD1UNG4"/>
<dbReference type="Proteomes" id="UP001604336">
    <property type="component" value="Unassembled WGS sequence"/>
</dbReference>
<keyword evidence="2" id="KW-1185">Reference proteome</keyword>
<sequence length="322" mass="37366">MIRQQQYVECSRTTIKNRVADENVLENKEEEDTEALKEELSTDEYIEKSKFERRKKDEDNDDDTGRLITIQFCTILPVVASNYILANEFKNDEHDEEMLDKDEEAVCTLEGEGDTSIVNQLAHSNDEEDDDGITNIEEEIDLETERRIRRVSYNNLLKQLYQEGNPMVGLLGKPMKRSFDYYILYRMPTKKKKVPLIEKYGLPHVIVPPPMGWKEPSMDVVQFEKLKRSRGKEILQVCLSDEAKVEENTERVEVNAKKKVVFRKPSIKLTKHLRPLYVKALVNGTQVAKVLIDNGAEINTILYRMVKKFSKSENDLILTGLF</sequence>
<dbReference type="EMBL" id="JBFOLK010000003">
    <property type="protein sequence ID" value="KAL2526602.1"/>
    <property type="molecule type" value="Genomic_DNA"/>
</dbReference>
<gene>
    <name evidence="1" type="ORF">Adt_11656</name>
</gene>
<evidence type="ECO:0000313" key="2">
    <source>
        <dbReference type="Proteomes" id="UP001604336"/>
    </source>
</evidence>
<evidence type="ECO:0000313" key="1">
    <source>
        <dbReference type="EMBL" id="KAL2526602.1"/>
    </source>
</evidence>
<organism evidence="1 2">
    <name type="scientific">Abeliophyllum distichum</name>
    <dbReference type="NCBI Taxonomy" id="126358"/>
    <lineage>
        <taxon>Eukaryota</taxon>
        <taxon>Viridiplantae</taxon>
        <taxon>Streptophyta</taxon>
        <taxon>Embryophyta</taxon>
        <taxon>Tracheophyta</taxon>
        <taxon>Spermatophyta</taxon>
        <taxon>Magnoliopsida</taxon>
        <taxon>eudicotyledons</taxon>
        <taxon>Gunneridae</taxon>
        <taxon>Pentapetalae</taxon>
        <taxon>asterids</taxon>
        <taxon>lamiids</taxon>
        <taxon>Lamiales</taxon>
        <taxon>Oleaceae</taxon>
        <taxon>Forsythieae</taxon>
        <taxon>Abeliophyllum</taxon>
    </lineage>
</organism>
<proteinExistence type="predicted"/>
<comment type="caution">
    <text evidence="1">The sequence shown here is derived from an EMBL/GenBank/DDBJ whole genome shotgun (WGS) entry which is preliminary data.</text>
</comment>
<protein>
    <submittedName>
        <fullName evidence="1">Retrotrans gag domain-containing protein</fullName>
    </submittedName>
</protein>
<accession>A0ABD1UNG4</accession>